<gene>
    <name evidence="2" type="ORF">NCTC12151_00551</name>
</gene>
<evidence type="ECO:0000313" key="2">
    <source>
        <dbReference type="EMBL" id="SQI35935.1"/>
    </source>
</evidence>
<sequence length="74" mass="8349">MMQPKLGQVKGETGEAIADLRNIAQLGYEEDDDLEELELSFEEIREYVRMAAILCHSDFARLSTAPENAKPTLH</sequence>
<keyword evidence="3" id="KW-1185">Reference proteome</keyword>
<comment type="similarity">
    <text evidence="1">Belongs to the UPF0149 family.</text>
</comment>
<dbReference type="EMBL" id="LS483470">
    <property type="protein sequence ID" value="SQI35935.1"/>
    <property type="molecule type" value="Genomic_DNA"/>
</dbReference>
<dbReference type="SUPFAM" id="SSF101327">
    <property type="entry name" value="YgfB-like"/>
    <property type="match status" value="1"/>
</dbReference>
<reference evidence="2 3" key="1">
    <citation type="submission" date="2018-06" db="EMBL/GenBank/DDBJ databases">
        <authorList>
            <consortium name="Pathogen Informatics"/>
            <person name="Doyle S."/>
        </authorList>
    </citation>
    <scope>NUCLEOTIDE SEQUENCE [LARGE SCALE GENOMIC DNA]</scope>
    <source>
        <strain evidence="2 3">NCTC12151</strain>
    </source>
</reference>
<evidence type="ECO:0000313" key="3">
    <source>
        <dbReference type="Proteomes" id="UP000249005"/>
    </source>
</evidence>
<dbReference type="Proteomes" id="UP000249005">
    <property type="component" value="Chromosome 1"/>
</dbReference>
<evidence type="ECO:0000256" key="1">
    <source>
        <dbReference type="ARBA" id="ARBA00038308"/>
    </source>
</evidence>
<dbReference type="InterPro" id="IPR036255">
    <property type="entry name" value="YgfB-like_sf"/>
</dbReference>
<dbReference type="AlphaFoldDB" id="A0A2X4X8E2"/>
<name>A0A2X4X8E2_9GAMM</name>
<dbReference type="InterPro" id="IPR011978">
    <property type="entry name" value="YgfB-like"/>
</dbReference>
<proteinExistence type="inferred from homology"/>
<protein>
    <submittedName>
        <fullName evidence="2">Uncharacterized protein conserved in bacteria</fullName>
    </submittedName>
</protein>
<organism evidence="2 3">
    <name type="scientific">Leminorella richardii</name>
    <dbReference type="NCBI Taxonomy" id="158841"/>
    <lineage>
        <taxon>Bacteria</taxon>
        <taxon>Pseudomonadati</taxon>
        <taxon>Pseudomonadota</taxon>
        <taxon>Gammaproteobacteria</taxon>
        <taxon>Enterobacterales</taxon>
        <taxon>Budviciaceae</taxon>
        <taxon>Leminorella</taxon>
    </lineage>
</organism>
<dbReference type="KEGG" id="lri:NCTC12151_00551"/>
<dbReference type="PANTHER" id="PTHR37528">
    <property type="entry name" value="UPF0149 PROTEIN YGFB"/>
    <property type="match status" value="1"/>
</dbReference>
<dbReference type="PANTHER" id="PTHR37528:SF1">
    <property type="entry name" value="UPF0149 PROTEIN YGFB"/>
    <property type="match status" value="1"/>
</dbReference>
<dbReference type="GO" id="GO:0005829">
    <property type="term" value="C:cytosol"/>
    <property type="evidence" value="ECO:0007669"/>
    <property type="project" value="TreeGrafter"/>
</dbReference>
<accession>A0A2X4X8E2</accession>
<dbReference type="Pfam" id="PF03695">
    <property type="entry name" value="UPF0149"/>
    <property type="match status" value="1"/>
</dbReference>
<dbReference type="Gene3D" id="1.20.120.740">
    <property type="entry name" value="YgfB uncharacterised protein family UPF0149, PF03695"/>
    <property type="match status" value="1"/>
</dbReference>